<dbReference type="EMBL" id="QGTD01000005">
    <property type="protein sequence ID" value="PWU69221.1"/>
    <property type="molecule type" value="Genomic_DNA"/>
</dbReference>
<dbReference type="OrthoDB" id="9793254at2"/>
<evidence type="ECO:0000259" key="1">
    <source>
        <dbReference type="Pfam" id="PF01814"/>
    </source>
</evidence>
<gene>
    <name evidence="2" type="ORF">DLJ74_04320</name>
</gene>
<dbReference type="InterPro" id="IPR012312">
    <property type="entry name" value="Hemerythrin-like"/>
</dbReference>
<dbReference type="RefSeq" id="WP_054787545.1">
    <property type="nucleotide sequence ID" value="NZ_QGTD01000005.1"/>
</dbReference>
<organism evidence="2 3">
    <name type="scientific">Gracilibacillus dipsosauri</name>
    <dbReference type="NCBI Taxonomy" id="178340"/>
    <lineage>
        <taxon>Bacteria</taxon>
        <taxon>Bacillati</taxon>
        <taxon>Bacillota</taxon>
        <taxon>Bacilli</taxon>
        <taxon>Bacillales</taxon>
        <taxon>Bacillaceae</taxon>
        <taxon>Gracilibacillus</taxon>
    </lineage>
</organism>
<proteinExistence type="predicted"/>
<dbReference type="Gene3D" id="1.20.120.520">
    <property type="entry name" value="nmb1532 protein domain like"/>
    <property type="match status" value="1"/>
</dbReference>
<dbReference type="AlphaFoldDB" id="A0A317L078"/>
<reference evidence="2 3" key="1">
    <citation type="submission" date="2018-05" db="EMBL/GenBank/DDBJ databases">
        <title>Genomic analysis of Gracilibacillus dipsosauri DD1 reveals novel features of a salt-tolerant amylase.</title>
        <authorList>
            <person name="Deutch C.E."/>
            <person name="Yang S."/>
        </authorList>
    </citation>
    <scope>NUCLEOTIDE SEQUENCE [LARGE SCALE GENOMIC DNA]</scope>
    <source>
        <strain evidence="2 3">DD1</strain>
    </source>
</reference>
<keyword evidence="3" id="KW-1185">Reference proteome</keyword>
<sequence>MKRHEALNPLSHHHHHALLMAVEMKKAGTKDNKKKYKELIRELIDFWEGDEEDHFRDEEETLYPLYLVHAENANTELVKEVLYQHAQIRGLVHSLRENQQTSYDKMQQLGNLLEKHVRLEERELFPLIEQAVPEKYLYQANGKFHRDSYSGY</sequence>
<name>A0A317L078_9BACI</name>
<comment type="caution">
    <text evidence="2">The sequence shown here is derived from an EMBL/GenBank/DDBJ whole genome shotgun (WGS) entry which is preliminary data.</text>
</comment>
<dbReference type="Proteomes" id="UP000245624">
    <property type="component" value="Unassembled WGS sequence"/>
</dbReference>
<dbReference type="Pfam" id="PF01814">
    <property type="entry name" value="Hemerythrin"/>
    <property type="match status" value="1"/>
</dbReference>
<accession>A0A317L078</accession>
<feature type="domain" description="Hemerythrin-like" evidence="1">
    <location>
        <begin position="12"/>
        <end position="128"/>
    </location>
</feature>
<evidence type="ECO:0000313" key="3">
    <source>
        <dbReference type="Proteomes" id="UP000245624"/>
    </source>
</evidence>
<evidence type="ECO:0000313" key="2">
    <source>
        <dbReference type="EMBL" id="PWU69221.1"/>
    </source>
</evidence>
<protein>
    <submittedName>
        <fullName evidence="2">Hemerythrin domain-containing protein</fullName>
    </submittedName>
</protein>